<dbReference type="InterPro" id="IPR010866">
    <property type="entry name" value="A-2_8-polyST"/>
</dbReference>
<organism evidence="2 3">
    <name type="scientific">Blastopirellula sediminis</name>
    <dbReference type="NCBI Taxonomy" id="2894196"/>
    <lineage>
        <taxon>Bacteria</taxon>
        <taxon>Pseudomonadati</taxon>
        <taxon>Planctomycetota</taxon>
        <taxon>Planctomycetia</taxon>
        <taxon>Pirellulales</taxon>
        <taxon>Pirellulaceae</taxon>
        <taxon>Blastopirellula</taxon>
    </lineage>
</organism>
<reference evidence="2" key="1">
    <citation type="submission" date="2021-11" db="EMBL/GenBank/DDBJ databases">
        <title>Genome sequence.</title>
        <authorList>
            <person name="Sun Q."/>
        </authorList>
    </citation>
    <scope>NUCLEOTIDE SEQUENCE</scope>
    <source>
        <strain evidence="2">JC732</strain>
    </source>
</reference>
<feature type="transmembrane region" description="Helical" evidence="1">
    <location>
        <begin position="12"/>
        <end position="31"/>
    </location>
</feature>
<sequence length="416" mass="47157">MHTASQTKDELSRVVVCTGAIQLASAIAAMWTSSGRSKTNRNYKNHLLIHDLAAPEGQGEEFADSIRQLAEEVETWESIQYVQLPTIKRLQKELRTPGTQPRQVLADSLGVHTCDELYCGLIEKYLPTTLRRLLTEAHQICYGDGISLNFSNTYYHPRDYAKWRIRKYGKRILGLLKNKGKQLLGRPVPPSEEPPAPDEYCLLLKNLFDQKLSRVTTLNSALFVELFDKFAAHLPARAPLAHAELCQLAEQDGVNAVLLTSNFSETGRMSLEGEVDGYLEMLKRLPQGKGATLIIKPHPRDSYEKIERIQQRAASEYERTICLSDPWTFYLPFESLYVRYLAGSRRETHIAAVSSACISLEFLYGQRCLLGFGEELVAREFVPLWAPLRQVHERDLQRIVDTIRKTKPAVTKKLAA</sequence>
<evidence type="ECO:0000313" key="2">
    <source>
        <dbReference type="EMBL" id="MCC9627628.1"/>
    </source>
</evidence>
<dbReference type="RefSeq" id="WP_230216169.1">
    <property type="nucleotide sequence ID" value="NZ_JAJKFT010000004.1"/>
</dbReference>
<name>A0A9X1SEV0_9BACT</name>
<dbReference type="Proteomes" id="UP001139103">
    <property type="component" value="Unassembled WGS sequence"/>
</dbReference>
<keyword evidence="1" id="KW-0812">Transmembrane</keyword>
<dbReference type="EMBL" id="JAJKFT010000004">
    <property type="protein sequence ID" value="MCC9627628.1"/>
    <property type="molecule type" value="Genomic_DNA"/>
</dbReference>
<proteinExistence type="predicted"/>
<evidence type="ECO:0000256" key="1">
    <source>
        <dbReference type="SAM" id="Phobius"/>
    </source>
</evidence>
<evidence type="ECO:0000313" key="3">
    <source>
        <dbReference type="Proteomes" id="UP001139103"/>
    </source>
</evidence>
<accession>A0A9X1SEV0</accession>
<dbReference type="AlphaFoldDB" id="A0A9X1SEV0"/>
<dbReference type="Pfam" id="PF07388">
    <property type="entry name" value="A-2_8-polyST"/>
    <property type="match status" value="1"/>
</dbReference>
<protein>
    <submittedName>
        <fullName evidence="2">Alpha-2,8-polysialyltransferase family protein</fullName>
    </submittedName>
</protein>
<comment type="caution">
    <text evidence="2">The sequence shown here is derived from an EMBL/GenBank/DDBJ whole genome shotgun (WGS) entry which is preliminary data.</text>
</comment>
<keyword evidence="3" id="KW-1185">Reference proteome</keyword>
<keyword evidence="1" id="KW-1133">Transmembrane helix</keyword>
<keyword evidence="1" id="KW-0472">Membrane</keyword>
<gene>
    <name evidence="2" type="ORF">LOC68_04425</name>
</gene>